<comment type="caution">
    <text evidence="6">The sequence shown here is derived from an EMBL/GenBank/DDBJ whole genome shotgun (WGS) entry which is preliminary data.</text>
</comment>
<name>A0A5A9NP91_9TELE</name>
<dbReference type="GO" id="GO:0045087">
    <property type="term" value="P:innate immune response"/>
    <property type="evidence" value="ECO:0007669"/>
    <property type="project" value="UniProtKB-KW"/>
</dbReference>
<keyword evidence="4" id="KW-0391">Immunity</keyword>
<evidence type="ECO:0000256" key="3">
    <source>
        <dbReference type="ARBA" id="ARBA00022588"/>
    </source>
</evidence>
<dbReference type="EMBL" id="SOYY01000015">
    <property type="protein sequence ID" value="KAA0711550.1"/>
    <property type="molecule type" value="Genomic_DNA"/>
</dbReference>
<evidence type="ECO:0000259" key="5">
    <source>
        <dbReference type="PROSITE" id="PS51830"/>
    </source>
</evidence>
<evidence type="ECO:0000256" key="1">
    <source>
        <dbReference type="ARBA" id="ARBA00004514"/>
    </source>
</evidence>
<dbReference type="PANTHER" id="PTHR46985:SF2">
    <property type="entry name" value="APOPTOSIS-ASSOCIATED SPECK-LIKE PROTEIN CONTAINING A CARD"/>
    <property type="match status" value="1"/>
</dbReference>
<comment type="subcellular location">
    <subcellularLocation>
        <location evidence="1">Cytoplasm</location>
        <location evidence="1">Cytosol</location>
    </subcellularLocation>
</comment>
<dbReference type="InterPro" id="IPR025307">
    <property type="entry name" value="FIIND_dom"/>
</dbReference>
<proteinExistence type="predicted"/>
<organism evidence="6 7">
    <name type="scientific">Triplophysa tibetana</name>
    <dbReference type="NCBI Taxonomy" id="1572043"/>
    <lineage>
        <taxon>Eukaryota</taxon>
        <taxon>Metazoa</taxon>
        <taxon>Chordata</taxon>
        <taxon>Craniata</taxon>
        <taxon>Vertebrata</taxon>
        <taxon>Euteleostomi</taxon>
        <taxon>Actinopterygii</taxon>
        <taxon>Neopterygii</taxon>
        <taxon>Teleostei</taxon>
        <taxon>Ostariophysi</taxon>
        <taxon>Cypriniformes</taxon>
        <taxon>Nemacheilidae</taxon>
        <taxon>Triplophysa</taxon>
    </lineage>
</organism>
<dbReference type="GO" id="GO:0005829">
    <property type="term" value="C:cytosol"/>
    <property type="evidence" value="ECO:0007669"/>
    <property type="project" value="UniProtKB-SubCell"/>
</dbReference>
<dbReference type="Proteomes" id="UP000324632">
    <property type="component" value="Chromosome 15"/>
</dbReference>
<evidence type="ECO:0000256" key="2">
    <source>
        <dbReference type="ARBA" id="ARBA00022490"/>
    </source>
</evidence>
<sequence length="303" mass="35136">MSKFRVSTEPGRYECIRTRMRWVCDCDVTLQYHVVDARSLNAQLENLKCDRVGPVIDVTVISGELEEVHLPHCVCLGNDDPSLKDAVKAISIKDEGTYEEPVQLTRFHAKIVHPSFSLKTLILRLIRRWNAHCDLLMYMSSKDPLILHVYFFPFDDHLKNAVEKEEKSSYPVKHPRPDKPFRMKTAHFLNVPGASVHPKEGITLRRDIKPNYFKVKMRLENDLEMTLIRDEEQNTVWTAEPQRRITMKRFQLYHKNQPANIDKLNENGDTDDHNIIKSSRRVIASSSSIRQLSTFPTMVQGAI</sequence>
<dbReference type="PANTHER" id="PTHR46985">
    <property type="entry name" value="NACHT, LRR AND PYD DOMAINS-CONTAINING PROTEIN 1"/>
    <property type="match status" value="1"/>
</dbReference>
<evidence type="ECO:0000256" key="4">
    <source>
        <dbReference type="ARBA" id="ARBA00022859"/>
    </source>
</evidence>
<dbReference type="AlphaFoldDB" id="A0A5A9NP91"/>
<evidence type="ECO:0000313" key="6">
    <source>
        <dbReference type="EMBL" id="KAA0711550.1"/>
    </source>
</evidence>
<keyword evidence="2" id="KW-0963">Cytoplasm</keyword>
<dbReference type="InterPro" id="IPR051249">
    <property type="entry name" value="NLRP_Inflammasome"/>
</dbReference>
<dbReference type="Pfam" id="PF13553">
    <property type="entry name" value="FIIND"/>
    <property type="match status" value="1"/>
</dbReference>
<dbReference type="PROSITE" id="PS51830">
    <property type="entry name" value="FIIND"/>
    <property type="match status" value="1"/>
</dbReference>
<keyword evidence="7" id="KW-1185">Reference proteome</keyword>
<reference evidence="6 7" key="1">
    <citation type="journal article" date="2019" name="Mol. Ecol. Resour.">
        <title>Chromosome-level genome assembly of Triplophysa tibetana, a fish adapted to the harsh high-altitude environment of the Tibetan Plateau.</title>
        <authorList>
            <person name="Yang X."/>
            <person name="Liu H."/>
            <person name="Ma Z."/>
            <person name="Zou Y."/>
            <person name="Zou M."/>
            <person name="Mao Y."/>
            <person name="Li X."/>
            <person name="Wang H."/>
            <person name="Chen T."/>
            <person name="Wang W."/>
            <person name="Yang R."/>
        </authorList>
    </citation>
    <scope>NUCLEOTIDE SEQUENCE [LARGE SCALE GENOMIC DNA]</scope>
    <source>
        <strain evidence="6">TTIB1903HZAU</strain>
        <tissue evidence="6">Muscle</tissue>
    </source>
</reference>
<keyword evidence="3" id="KW-0399">Innate immunity</keyword>
<dbReference type="Pfam" id="PF23679">
    <property type="entry name" value="UPA-FIIND"/>
    <property type="match status" value="1"/>
</dbReference>
<accession>A0A5A9NP91</accession>
<feature type="domain" description="FIIND" evidence="5">
    <location>
        <begin position="1"/>
        <end position="259"/>
    </location>
</feature>
<evidence type="ECO:0000313" key="7">
    <source>
        <dbReference type="Proteomes" id="UP000324632"/>
    </source>
</evidence>
<protein>
    <recommendedName>
        <fullName evidence="5">FIIND domain-containing protein</fullName>
    </recommendedName>
</protein>
<gene>
    <name evidence="6" type="ORF">E1301_Tti006161</name>
</gene>